<comment type="similarity">
    <text evidence="8">Belongs to the binding-protein-dependent transport system permease family.</text>
</comment>
<feature type="transmembrane region" description="Helical" evidence="8">
    <location>
        <begin position="104"/>
        <end position="127"/>
    </location>
</feature>
<gene>
    <name evidence="10" type="ordered locus">Theco_0099</name>
</gene>
<feature type="transmembrane region" description="Helical" evidence="8">
    <location>
        <begin position="72"/>
        <end position="92"/>
    </location>
</feature>
<keyword evidence="3" id="KW-1003">Cell membrane</keyword>
<keyword evidence="4" id="KW-0997">Cell inner membrane</keyword>
<feature type="transmembrane region" description="Helical" evidence="8">
    <location>
        <begin position="147"/>
        <end position="171"/>
    </location>
</feature>
<name>L0E9K3_THECK</name>
<feature type="transmembrane region" description="Helical" evidence="8">
    <location>
        <begin position="12"/>
        <end position="34"/>
    </location>
</feature>
<dbReference type="GO" id="GO:0055085">
    <property type="term" value="P:transmembrane transport"/>
    <property type="evidence" value="ECO:0007669"/>
    <property type="project" value="InterPro"/>
</dbReference>
<keyword evidence="11" id="KW-1185">Reference proteome</keyword>
<feature type="domain" description="ABC transmembrane type-1" evidence="9">
    <location>
        <begin position="363"/>
        <end position="559"/>
    </location>
</feature>
<feature type="transmembrane region" description="Helical" evidence="8">
    <location>
        <begin position="304"/>
        <end position="329"/>
    </location>
</feature>
<dbReference type="PANTHER" id="PTHR43357:SF4">
    <property type="entry name" value="INNER MEMBRANE ABC TRANSPORTER PERMEASE PROTEIN YDCV"/>
    <property type="match status" value="1"/>
</dbReference>
<dbReference type="AlphaFoldDB" id="L0E9K3"/>
<keyword evidence="6 8" id="KW-1133">Transmembrane helix</keyword>
<protein>
    <submittedName>
        <fullName evidence="10">ABC-type Fe3+ transport system, permease component</fullName>
    </submittedName>
</protein>
<feature type="transmembrane region" description="Helical" evidence="8">
    <location>
        <begin position="363"/>
        <end position="384"/>
    </location>
</feature>
<evidence type="ECO:0000256" key="8">
    <source>
        <dbReference type="RuleBase" id="RU363032"/>
    </source>
</evidence>
<dbReference type="eggNOG" id="COG1178">
    <property type="taxonomic scope" value="Bacteria"/>
</dbReference>
<dbReference type="RefSeq" id="WP_015253119.1">
    <property type="nucleotide sequence ID" value="NC_019897.1"/>
</dbReference>
<feature type="transmembrane region" description="Helical" evidence="8">
    <location>
        <begin position="209"/>
        <end position="230"/>
    </location>
</feature>
<dbReference type="InterPro" id="IPR000515">
    <property type="entry name" value="MetI-like"/>
</dbReference>
<dbReference type="STRING" id="717605.Theco_0099"/>
<dbReference type="OrthoDB" id="9776648at2"/>
<feature type="transmembrane region" description="Helical" evidence="8">
    <location>
        <begin position="396"/>
        <end position="423"/>
    </location>
</feature>
<dbReference type="InterPro" id="IPR035906">
    <property type="entry name" value="MetI-like_sf"/>
</dbReference>
<feature type="transmembrane region" description="Helical" evidence="8">
    <location>
        <begin position="539"/>
        <end position="564"/>
    </location>
</feature>
<feature type="transmembrane region" description="Helical" evidence="8">
    <location>
        <begin position="487"/>
        <end position="508"/>
    </location>
</feature>
<evidence type="ECO:0000256" key="4">
    <source>
        <dbReference type="ARBA" id="ARBA00022519"/>
    </source>
</evidence>
<reference evidence="11" key="1">
    <citation type="submission" date="2012-01" db="EMBL/GenBank/DDBJ databases">
        <title>Complete sequence of chromosome of Thermobacillus composti KWC4.</title>
        <authorList>
            <person name="Lucas S."/>
            <person name="Han J."/>
            <person name="Lapidus A."/>
            <person name="Cheng J.-F."/>
            <person name="Goodwin L."/>
            <person name="Pitluck S."/>
            <person name="Peters L."/>
            <person name="Ovchinnikova G."/>
            <person name="Teshima H."/>
            <person name="Detter J.C."/>
            <person name="Han C."/>
            <person name="Tapia R."/>
            <person name="Land M."/>
            <person name="Hauser L."/>
            <person name="Kyrpides N."/>
            <person name="Ivanova N."/>
            <person name="Pagani I."/>
            <person name="Anderson I."/>
            <person name="Woyke T."/>
        </authorList>
    </citation>
    <scope>NUCLEOTIDE SEQUENCE [LARGE SCALE GENOMIC DNA]</scope>
    <source>
        <strain evidence="11">DSM 18247 / JCM 13945 / KWC4</strain>
    </source>
</reference>
<dbReference type="EMBL" id="CP003255">
    <property type="protein sequence ID" value="AGA56351.1"/>
    <property type="molecule type" value="Genomic_DNA"/>
</dbReference>
<evidence type="ECO:0000313" key="11">
    <source>
        <dbReference type="Proteomes" id="UP000010795"/>
    </source>
</evidence>
<dbReference type="GO" id="GO:0005886">
    <property type="term" value="C:plasma membrane"/>
    <property type="evidence" value="ECO:0007669"/>
    <property type="project" value="UniProtKB-SubCell"/>
</dbReference>
<proteinExistence type="inferred from homology"/>
<organism evidence="10 11">
    <name type="scientific">Thermobacillus composti (strain DSM 18247 / JCM 13945 / KWC4)</name>
    <dbReference type="NCBI Taxonomy" id="717605"/>
    <lineage>
        <taxon>Bacteria</taxon>
        <taxon>Bacillati</taxon>
        <taxon>Bacillota</taxon>
        <taxon>Bacilli</taxon>
        <taxon>Bacillales</taxon>
        <taxon>Paenibacillaceae</taxon>
        <taxon>Thermobacillus</taxon>
    </lineage>
</organism>
<evidence type="ECO:0000256" key="2">
    <source>
        <dbReference type="ARBA" id="ARBA00022448"/>
    </source>
</evidence>
<dbReference type="CDD" id="cd06261">
    <property type="entry name" value="TM_PBP2"/>
    <property type="match status" value="2"/>
</dbReference>
<dbReference type="Pfam" id="PF00528">
    <property type="entry name" value="BPD_transp_1"/>
    <property type="match status" value="2"/>
</dbReference>
<keyword evidence="2 8" id="KW-0813">Transport</keyword>
<evidence type="ECO:0000256" key="5">
    <source>
        <dbReference type="ARBA" id="ARBA00022692"/>
    </source>
</evidence>
<evidence type="ECO:0000313" key="10">
    <source>
        <dbReference type="EMBL" id="AGA56351.1"/>
    </source>
</evidence>
<evidence type="ECO:0000256" key="1">
    <source>
        <dbReference type="ARBA" id="ARBA00004429"/>
    </source>
</evidence>
<accession>L0E9K3</accession>
<keyword evidence="7 8" id="KW-0472">Membrane</keyword>
<keyword evidence="5 8" id="KW-0812">Transmembrane</keyword>
<evidence type="ECO:0000256" key="3">
    <source>
        <dbReference type="ARBA" id="ARBA00022475"/>
    </source>
</evidence>
<dbReference type="KEGG" id="tco:Theco_0099"/>
<comment type="subcellular location">
    <subcellularLocation>
        <location evidence="1">Cell inner membrane</location>
        <topology evidence="1">Multi-pass membrane protein</topology>
    </subcellularLocation>
    <subcellularLocation>
        <location evidence="8">Cell membrane</location>
        <topology evidence="8">Multi-pass membrane protein</topology>
    </subcellularLocation>
</comment>
<dbReference type="Proteomes" id="UP000010795">
    <property type="component" value="Chromosome"/>
</dbReference>
<dbReference type="PROSITE" id="PS50928">
    <property type="entry name" value="ABC_TM1"/>
    <property type="match status" value="2"/>
</dbReference>
<dbReference type="SUPFAM" id="SSF161098">
    <property type="entry name" value="MetI-like"/>
    <property type="match status" value="2"/>
</dbReference>
<dbReference type="PANTHER" id="PTHR43357">
    <property type="entry name" value="INNER MEMBRANE ABC TRANSPORTER PERMEASE PROTEIN YDCV"/>
    <property type="match status" value="1"/>
</dbReference>
<feature type="transmembrane region" description="Helical" evidence="8">
    <location>
        <begin position="254"/>
        <end position="274"/>
    </location>
</feature>
<feature type="transmembrane region" description="Helical" evidence="8">
    <location>
        <begin position="429"/>
        <end position="449"/>
    </location>
</feature>
<dbReference type="HOGENOM" id="CLU_021838_4_0_9"/>
<dbReference type="Gene3D" id="1.10.3720.10">
    <property type="entry name" value="MetI-like"/>
    <property type="match status" value="2"/>
</dbReference>
<feature type="domain" description="ABC transmembrane type-1" evidence="9">
    <location>
        <begin position="68"/>
        <end position="273"/>
    </location>
</feature>
<evidence type="ECO:0000256" key="6">
    <source>
        <dbReference type="ARBA" id="ARBA00022989"/>
    </source>
</evidence>
<sequence>MNVQTLKNKFGSINYGQLLLFVLIAWFIIAFLIFPNLNVYQEIFFKNGSFSLDAVEKLLSSKRAMNSLTNSFILAVSLMITVNVVGIALVLLTEYFDIKGAKILKLGFFTTLLYHGVVVASSYKFAYGENGLVTNVLANLFPSMDRGWFHGYWAVLFVMTFACTSNHILFLGNAIRKVDYQTVEAARGMGAGAFYILWRVVLPVLKPTIFALTILTFLTGLGAMSAPLILGGPEFQTIAPMILTFSKSQTSKDLAALLALVLGLATIILLTIMIQFEKRGNYMSVSKVKSALVKQKINNKFANVVVHIIGYVLFLIYITPVALILLFSFTDAKSISTSTITWDSFTLENYARLFTSMSALKPYLVSVLYAAAGSIGVVALALYASRILHKYKNSKLALALEYSLLIPWILPSTLIAIGLVMAFNIPRLIVGNTVLTGTHWIVILGYVIIHIPFTMRMVKASFFSLDNNLEDAARNMGARPFYTFRRVLLPIVLPSTLAVLALNFIKILDDYDLTVFLYHPVYQTLGVVIKNSTDAEAGIIARAMTLVYSVVLMVMSGITMYFVYGRGSKEK</sequence>
<evidence type="ECO:0000259" key="9">
    <source>
        <dbReference type="PROSITE" id="PS50928"/>
    </source>
</evidence>
<evidence type="ECO:0000256" key="7">
    <source>
        <dbReference type="ARBA" id="ARBA00023136"/>
    </source>
</evidence>